<evidence type="ECO:0000256" key="1">
    <source>
        <dbReference type="SAM" id="MobiDB-lite"/>
    </source>
</evidence>
<dbReference type="EMBL" id="CAXKWB010024827">
    <property type="protein sequence ID" value="CAL4126760.1"/>
    <property type="molecule type" value="Genomic_DNA"/>
</dbReference>
<keyword evidence="3" id="KW-1185">Reference proteome</keyword>
<gene>
    <name evidence="2" type="ORF">MNOR_LOCUS25698</name>
</gene>
<dbReference type="Pfam" id="PF07841">
    <property type="entry name" value="DM4_12"/>
    <property type="match status" value="1"/>
</dbReference>
<name>A0AAV2RLQ7_MEGNR</name>
<dbReference type="Proteomes" id="UP001497623">
    <property type="component" value="Unassembled WGS sequence"/>
</dbReference>
<dbReference type="AlphaFoldDB" id="A0AAV2RLQ7"/>
<evidence type="ECO:0000313" key="2">
    <source>
        <dbReference type="EMBL" id="CAL4126760.1"/>
    </source>
</evidence>
<dbReference type="PANTHER" id="PTHR21398">
    <property type="entry name" value="AGAP007094-PA"/>
    <property type="match status" value="1"/>
</dbReference>
<feature type="non-terminal residue" evidence="2">
    <location>
        <position position="1"/>
    </location>
</feature>
<dbReference type="InterPro" id="IPR006631">
    <property type="entry name" value="DM4_12"/>
</dbReference>
<evidence type="ECO:0000313" key="3">
    <source>
        <dbReference type="Proteomes" id="UP001497623"/>
    </source>
</evidence>
<sequence length="355" mass="38385">SLVVVDHVSSREVDGVINFKHRDCRSRRGDVGTILPGLSDADPLLTQGMKAKSRQRRSLVFPSGSSLTFYNGLCIPVASDTYSSLGLYMAFPFSLDLPDAPIQIAEETPATTAAPVAYAAPPVAAPAPAASYGSYSAPAVAYSAAPPAPAPAPESSYGDYGTPRPSSIYDGNRWDQYYADYYNNNYYQNNNHSRISQHHQSAPVHHHTAHQPAKYPPGMSSYSYYTQDGSHYRGKRTVLPLDNQRMAAFQAVENGLETMGLPGRQCVLRAVCEVAEDPVDDLGLIGEVFNLIFSAGYGEGTDEMSEFIKAEELGRKEGGCESLYSDCPMQLVDLMQGGLRHLHSGIATAAMTNTV</sequence>
<dbReference type="PANTHER" id="PTHR21398:SF6">
    <property type="entry name" value="AGAP007094-PA"/>
    <property type="match status" value="1"/>
</dbReference>
<organism evidence="2 3">
    <name type="scientific">Meganyctiphanes norvegica</name>
    <name type="common">Northern krill</name>
    <name type="synonym">Thysanopoda norvegica</name>
    <dbReference type="NCBI Taxonomy" id="48144"/>
    <lineage>
        <taxon>Eukaryota</taxon>
        <taxon>Metazoa</taxon>
        <taxon>Ecdysozoa</taxon>
        <taxon>Arthropoda</taxon>
        <taxon>Crustacea</taxon>
        <taxon>Multicrustacea</taxon>
        <taxon>Malacostraca</taxon>
        <taxon>Eumalacostraca</taxon>
        <taxon>Eucarida</taxon>
        <taxon>Euphausiacea</taxon>
        <taxon>Euphausiidae</taxon>
        <taxon>Meganyctiphanes</taxon>
    </lineage>
</organism>
<dbReference type="SMART" id="SM00718">
    <property type="entry name" value="DM4_12"/>
    <property type="match status" value="1"/>
</dbReference>
<accession>A0AAV2RLQ7</accession>
<comment type="caution">
    <text evidence="2">The sequence shown here is derived from an EMBL/GenBank/DDBJ whole genome shotgun (WGS) entry which is preliminary data.</text>
</comment>
<reference evidence="2 3" key="1">
    <citation type="submission" date="2024-05" db="EMBL/GenBank/DDBJ databases">
        <authorList>
            <person name="Wallberg A."/>
        </authorList>
    </citation>
    <scope>NUCLEOTIDE SEQUENCE [LARGE SCALE GENOMIC DNA]</scope>
</reference>
<feature type="region of interest" description="Disordered" evidence="1">
    <location>
        <begin position="198"/>
        <end position="220"/>
    </location>
</feature>
<proteinExistence type="predicted"/>
<protein>
    <submittedName>
        <fullName evidence="2">Uncharacterized protein</fullName>
    </submittedName>
</protein>